<dbReference type="PROSITE" id="PS50005">
    <property type="entry name" value="TPR"/>
    <property type="match status" value="1"/>
</dbReference>
<dbReference type="InterPro" id="IPR036388">
    <property type="entry name" value="WH-like_DNA-bd_sf"/>
</dbReference>
<keyword evidence="2" id="KW-0472">Membrane</keyword>
<dbReference type="AlphaFoldDB" id="A0A411DIJ5"/>
<dbReference type="SUPFAM" id="SSF48452">
    <property type="entry name" value="TPR-like"/>
    <property type="match status" value="1"/>
</dbReference>
<organism evidence="3">
    <name type="scientific">Chryseobacterium indologenes</name>
    <name type="common">Flavobacterium indologenes</name>
    <dbReference type="NCBI Taxonomy" id="253"/>
    <lineage>
        <taxon>Bacteria</taxon>
        <taxon>Pseudomonadati</taxon>
        <taxon>Bacteroidota</taxon>
        <taxon>Flavobacteriia</taxon>
        <taxon>Flavobacteriales</taxon>
        <taxon>Weeksellaceae</taxon>
        <taxon>Chryseobacterium group</taxon>
        <taxon>Chryseobacterium</taxon>
    </lineage>
</organism>
<feature type="repeat" description="TPR" evidence="1">
    <location>
        <begin position="242"/>
        <end position="275"/>
    </location>
</feature>
<dbReference type="SMART" id="SM00028">
    <property type="entry name" value="TPR"/>
    <property type="match status" value="2"/>
</dbReference>
<keyword evidence="2" id="KW-1133">Transmembrane helix</keyword>
<dbReference type="GO" id="GO:0003677">
    <property type="term" value="F:DNA binding"/>
    <property type="evidence" value="ECO:0007669"/>
    <property type="project" value="InterPro"/>
</dbReference>
<dbReference type="InterPro" id="IPR016032">
    <property type="entry name" value="Sig_transdc_resp-reg_C-effctor"/>
</dbReference>
<dbReference type="SUPFAM" id="SSF46894">
    <property type="entry name" value="C-terminal effector domain of the bipartite response regulators"/>
    <property type="match status" value="1"/>
</dbReference>
<dbReference type="EMBL" id="CP035532">
    <property type="protein sequence ID" value="QBA20157.1"/>
    <property type="molecule type" value="Genomic_DNA"/>
</dbReference>
<evidence type="ECO:0000313" key="3">
    <source>
        <dbReference type="EMBL" id="QBA20157.1"/>
    </source>
</evidence>
<evidence type="ECO:0000256" key="2">
    <source>
        <dbReference type="SAM" id="Phobius"/>
    </source>
</evidence>
<dbReference type="InterPro" id="IPR019734">
    <property type="entry name" value="TPR_rpt"/>
</dbReference>
<protein>
    <submittedName>
        <fullName evidence="3">Uncharacterized protein</fullName>
    </submittedName>
</protein>
<dbReference type="Gene3D" id="1.25.40.10">
    <property type="entry name" value="Tetratricopeptide repeat domain"/>
    <property type="match status" value="2"/>
</dbReference>
<dbReference type="GO" id="GO:0006355">
    <property type="term" value="P:regulation of DNA-templated transcription"/>
    <property type="evidence" value="ECO:0007669"/>
    <property type="project" value="InterPro"/>
</dbReference>
<sequence length="497" mass="58093">MKVKAKSILFILFILNNIYCYSQNYSSTKKEIDSLINFVRGKNAYANGSKKLMTVTSRMLLLSKSINYPRGMTVSISIMSEVYMNEQQYEKALKIIPEGKILAEKHNDYYSLAWLYIQEGMIYNALGYTKRSRKSLQQGLHLVNKIGPNEAHLIRSTAYRILPLNIKKENQNNSDSILLYLFKSYDEAKKMYKSPIRNICIALSTIELSQQYYYQNDINNTEKYLALFETALRTENDKSEFIKYFILKGNIENKRRRYTKALEYFDKALQLTVHYKVYLLNLKEIYTGKSESFLGLQDYKNQAVYSEKAQKIADSILSTEKKTLNTIISKKNRTNTSEPQVKDKTKLLIIILILSISITVFVLYTFYVKKKKYHKTPESFTDSENSTEENISLYKKDSSTKNLTGLKLLVQNKDQSFHLKFSEAFPTFNSRLLQINSHLTYSDLEYCALIRLNLDNKIIADYKNISPNSVISKKYRLRKKLNISKDENMYIWMLNLK</sequence>
<reference evidence="3" key="1">
    <citation type="submission" date="2019-01" db="EMBL/GenBank/DDBJ databases">
        <title>Whole Genome Sequencing for Putative Detection of Antimicrobial Resistance and Potential Virulence Factors in Chryseobacterium indologenes isolated from Nile Tilapia in Tanzania.</title>
        <authorList>
            <person name="Mwega E."/>
            <person name="Mutoloki S."/>
            <person name="Mugimba K."/>
            <person name="Colquhoun D."/>
            <person name="Mdegela R."/>
            <person name="Evensen O."/>
            <person name="Wasteson Y."/>
        </authorList>
    </citation>
    <scope>NUCLEOTIDE SEQUENCE [LARGE SCALE GENOMIC DNA]</scope>
    <source>
        <strain evidence="3">StR 01</strain>
    </source>
</reference>
<dbReference type="Gene3D" id="1.10.10.10">
    <property type="entry name" value="Winged helix-like DNA-binding domain superfamily/Winged helix DNA-binding domain"/>
    <property type="match status" value="1"/>
</dbReference>
<feature type="transmembrane region" description="Helical" evidence="2">
    <location>
        <begin position="347"/>
        <end position="367"/>
    </location>
</feature>
<evidence type="ECO:0000256" key="1">
    <source>
        <dbReference type="PROSITE-ProRule" id="PRU00339"/>
    </source>
</evidence>
<dbReference type="InterPro" id="IPR011990">
    <property type="entry name" value="TPR-like_helical_dom_sf"/>
</dbReference>
<proteinExistence type="predicted"/>
<keyword evidence="2" id="KW-0812">Transmembrane</keyword>
<accession>A0A411DIJ5</accession>
<name>A0A411DIJ5_CHRID</name>
<keyword evidence="1" id="KW-0802">TPR repeat</keyword>
<gene>
    <name evidence="3" type="ORF">EU348_02840</name>
</gene>